<comment type="caution">
    <text evidence="1">The sequence shown here is derived from an EMBL/GenBank/DDBJ whole genome shotgun (WGS) entry which is preliminary data.</text>
</comment>
<keyword evidence="2" id="KW-1185">Reference proteome</keyword>
<gene>
    <name evidence="1" type="ORF">M5G17_18380</name>
</gene>
<dbReference type="RefSeq" id="WP_273894350.1">
    <property type="nucleotide sequence ID" value="NZ_JAMDGZ010000043.1"/>
</dbReference>
<organism evidence="1 2">
    <name type="scientific">Pseudomonas rubra</name>
    <dbReference type="NCBI Taxonomy" id="2942627"/>
    <lineage>
        <taxon>Bacteria</taxon>
        <taxon>Pseudomonadati</taxon>
        <taxon>Pseudomonadota</taxon>
        <taxon>Gammaproteobacteria</taxon>
        <taxon>Pseudomonadales</taxon>
        <taxon>Pseudomonadaceae</taxon>
        <taxon>Pseudomonas</taxon>
    </lineage>
</organism>
<sequence>EQGEKSYSRIRLTTPALTGHGTLQQMWGPALPAMRRVGGARSQERYKPYGLHLIGFTPLPNPARSVVATGHVPHGISNEPTLG</sequence>
<proteinExistence type="predicted"/>
<reference evidence="1 2" key="1">
    <citation type="submission" date="2022-05" db="EMBL/GenBank/DDBJ databases">
        <title>Novel Pseudomonas spp. Isolated from a Rainbow Trout Aquaculture Facility.</title>
        <authorList>
            <person name="Testerman T."/>
            <person name="Graf J."/>
        </authorList>
    </citation>
    <scope>NUCLEOTIDE SEQUENCE [LARGE SCALE GENOMIC DNA]</scope>
    <source>
        <strain evidence="1 2">ID1025</strain>
    </source>
</reference>
<dbReference type="Proteomes" id="UP001148184">
    <property type="component" value="Unassembled WGS sequence"/>
</dbReference>
<feature type="non-terminal residue" evidence="1">
    <location>
        <position position="1"/>
    </location>
</feature>
<accession>A0ABT5PBG1</accession>
<name>A0ABT5PBG1_9PSED</name>
<evidence type="ECO:0000313" key="2">
    <source>
        <dbReference type="Proteomes" id="UP001148184"/>
    </source>
</evidence>
<dbReference type="EMBL" id="JAMDGZ010000043">
    <property type="protein sequence ID" value="MDD1015644.1"/>
    <property type="molecule type" value="Genomic_DNA"/>
</dbReference>
<protein>
    <submittedName>
        <fullName evidence="1">5'-nucleotidase</fullName>
    </submittedName>
</protein>
<evidence type="ECO:0000313" key="1">
    <source>
        <dbReference type="EMBL" id="MDD1015644.1"/>
    </source>
</evidence>